<comment type="similarity">
    <text evidence="6">Belongs to the SEDS family. MrdB/RodA subfamily.</text>
</comment>
<evidence type="ECO:0000256" key="5">
    <source>
        <dbReference type="ARBA" id="ARBA00023136"/>
    </source>
</evidence>
<feature type="transmembrane region" description="Helical" evidence="6">
    <location>
        <begin position="65"/>
        <end position="86"/>
    </location>
</feature>
<dbReference type="RefSeq" id="WP_092471835.1">
    <property type="nucleotide sequence ID" value="NZ_FOOX01000009.1"/>
</dbReference>
<dbReference type="GO" id="GO:0051301">
    <property type="term" value="P:cell division"/>
    <property type="evidence" value="ECO:0007669"/>
    <property type="project" value="InterPro"/>
</dbReference>
<feature type="transmembrane region" description="Helical" evidence="6">
    <location>
        <begin position="98"/>
        <end position="118"/>
    </location>
</feature>
<evidence type="ECO:0000256" key="1">
    <source>
        <dbReference type="ARBA" id="ARBA00004141"/>
    </source>
</evidence>
<comment type="catalytic activity">
    <reaction evidence="6">
        <text>[GlcNAc-(1-&gt;4)-Mur2Ac(oyl-L-Ala-gamma-D-Glu-L-Lys-D-Ala-D-Ala)](n)-di-trans,octa-cis-undecaprenyl diphosphate + beta-D-GlcNAc-(1-&gt;4)-Mur2Ac(oyl-L-Ala-gamma-D-Glu-L-Lys-D-Ala-D-Ala)-di-trans,octa-cis-undecaprenyl diphosphate = [GlcNAc-(1-&gt;4)-Mur2Ac(oyl-L-Ala-gamma-D-Glu-L-Lys-D-Ala-D-Ala)](n+1)-di-trans,octa-cis-undecaprenyl diphosphate + di-trans,octa-cis-undecaprenyl diphosphate + H(+)</text>
        <dbReference type="Rhea" id="RHEA:23708"/>
        <dbReference type="Rhea" id="RHEA-COMP:9602"/>
        <dbReference type="Rhea" id="RHEA-COMP:9603"/>
        <dbReference type="ChEBI" id="CHEBI:15378"/>
        <dbReference type="ChEBI" id="CHEBI:58405"/>
        <dbReference type="ChEBI" id="CHEBI:60033"/>
        <dbReference type="ChEBI" id="CHEBI:78435"/>
        <dbReference type="EC" id="2.4.99.28"/>
    </reaction>
</comment>
<dbReference type="GO" id="GO:0032153">
    <property type="term" value="C:cell division site"/>
    <property type="evidence" value="ECO:0007669"/>
    <property type="project" value="TreeGrafter"/>
</dbReference>
<keyword evidence="5 6" id="KW-0472">Membrane</keyword>
<dbReference type="GO" id="GO:0009252">
    <property type="term" value="P:peptidoglycan biosynthetic process"/>
    <property type="evidence" value="ECO:0007669"/>
    <property type="project" value="UniProtKB-UniRule"/>
</dbReference>
<keyword evidence="6" id="KW-0808">Transferase</keyword>
<evidence type="ECO:0000256" key="6">
    <source>
        <dbReference type="HAMAP-Rule" id="MF_02079"/>
    </source>
</evidence>
<evidence type="ECO:0000256" key="2">
    <source>
        <dbReference type="ARBA" id="ARBA00022692"/>
    </source>
</evidence>
<keyword evidence="6" id="KW-0328">Glycosyltransferase</keyword>
<dbReference type="GO" id="GO:0005886">
    <property type="term" value="C:plasma membrane"/>
    <property type="evidence" value="ECO:0007669"/>
    <property type="project" value="UniProtKB-SubCell"/>
</dbReference>
<protein>
    <recommendedName>
        <fullName evidence="6">Peptidoglycan glycosyltransferase RodA</fullName>
        <shortName evidence="6">PGT</shortName>
        <ecNumber evidence="6">2.4.99.28</ecNumber>
    </recommendedName>
    <alternativeName>
        <fullName evidence="6">Cell elongation protein RodA</fullName>
    </alternativeName>
    <alternativeName>
        <fullName evidence="6">Cell wall polymerase</fullName>
    </alternativeName>
    <alternativeName>
        <fullName evidence="6">Peptidoglycan polymerase</fullName>
        <shortName evidence="6">PG polymerase</shortName>
    </alternativeName>
</protein>
<evidence type="ECO:0000313" key="7">
    <source>
        <dbReference type="EMBL" id="SFG76594.1"/>
    </source>
</evidence>
<feature type="transmembrane region" description="Helical" evidence="6">
    <location>
        <begin position="292"/>
        <end position="318"/>
    </location>
</feature>
<dbReference type="PANTHER" id="PTHR30474:SF1">
    <property type="entry name" value="PEPTIDOGLYCAN GLYCOSYLTRANSFERASE MRDB"/>
    <property type="match status" value="1"/>
</dbReference>
<keyword evidence="4 6" id="KW-1133">Transmembrane helix</keyword>
<dbReference type="InterPro" id="IPR011923">
    <property type="entry name" value="RodA/MrdB"/>
</dbReference>
<keyword evidence="3 6" id="KW-0133">Cell shape</keyword>
<dbReference type="EMBL" id="FOOX01000009">
    <property type="protein sequence ID" value="SFG76594.1"/>
    <property type="molecule type" value="Genomic_DNA"/>
</dbReference>
<comment type="function">
    <text evidence="6">Peptidoglycan polymerase that is essential for cell wall elongation.</text>
</comment>
<dbReference type="PANTHER" id="PTHR30474">
    <property type="entry name" value="CELL CYCLE PROTEIN"/>
    <property type="match status" value="1"/>
</dbReference>
<reference evidence="8" key="1">
    <citation type="submission" date="2016-10" db="EMBL/GenBank/DDBJ databases">
        <authorList>
            <person name="Varghese N."/>
            <person name="Submissions S."/>
        </authorList>
    </citation>
    <scope>NUCLEOTIDE SEQUENCE [LARGE SCALE GENOMIC DNA]</scope>
    <source>
        <strain evidence="8">DSM 17038</strain>
    </source>
</reference>
<dbReference type="UniPathway" id="UPA00219"/>
<feature type="transmembrane region" description="Helical" evidence="6">
    <location>
        <begin position="12"/>
        <end position="32"/>
    </location>
</feature>
<dbReference type="GO" id="GO:0015648">
    <property type="term" value="F:lipid-linked peptidoglycan transporter activity"/>
    <property type="evidence" value="ECO:0007669"/>
    <property type="project" value="TreeGrafter"/>
</dbReference>
<keyword evidence="6" id="KW-1003">Cell membrane</keyword>
<dbReference type="Proteomes" id="UP000199337">
    <property type="component" value="Unassembled WGS sequence"/>
</dbReference>
<dbReference type="NCBIfam" id="TIGR02210">
    <property type="entry name" value="rodA_shape"/>
    <property type="match status" value="1"/>
</dbReference>
<dbReference type="HAMAP" id="MF_02079">
    <property type="entry name" value="PGT_RodA"/>
    <property type="match status" value="1"/>
</dbReference>
<dbReference type="Pfam" id="PF01098">
    <property type="entry name" value="FTSW_RODA_SPOVE"/>
    <property type="match status" value="1"/>
</dbReference>
<dbReference type="STRING" id="341036.SAMN05660649_02628"/>
<proteinExistence type="inferred from homology"/>
<accession>A0A1I2UHF5</accession>
<gene>
    <name evidence="6" type="primary">rodA</name>
    <name evidence="7" type="ORF">SAMN05660649_02628</name>
</gene>
<feature type="transmembrane region" description="Helical" evidence="6">
    <location>
        <begin position="330"/>
        <end position="358"/>
    </location>
</feature>
<keyword evidence="6" id="KW-0961">Cell wall biogenesis/degradation</keyword>
<organism evidence="7 8">
    <name type="scientific">Desulfotruncus arcticus DSM 17038</name>
    <dbReference type="NCBI Taxonomy" id="1121424"/>
    <lineage>
        <taxon>Bacteria</taxon>
        <taxon>Bacillati</taxon>
        <taxon>Bacillota</taxon>
        <taxon>Clostridia</taxon>
        <taxon>Eubacteriales</taxon>
        <taxon>Desulfallaceae</taxon>
        <taxon>Desulfotruncus</taxon>
    </lineage>
</organism>
<dbReference type="OrthoDB" id="9812661at2"/>
<comment type="subcellular location">
    <subcellularLocation>
        <location evidence="6">Cell membrane</location>
        <topology evidence="6">Multi-pass membrane protein</topology>
    </subcellularLocation>
    <subcellularLocation>
        <location evidence="1">Membrane</location>
        <topology evidence="1">Multi-pass membrane protein</topology>
    </subcellularLocation>
</comment>
<feature type="transmembrane region" description="Helical" evidence="6">
    <location>
        <begin position="183"/>
        <end position="198"/>
    </location>
</feature>
<feature type="transmembrane region" description="Helical" evidence="6">
    <location>
        <begin position="370"/>
        <end position="390"/>
    </location>
</feature>
<keyword evidence="8" id="KW-1185">Reference proteome</keyword>
<keyword evidence="2 6" id="KW-0812">Transmembrane</keyword>
<dbReference type="GO" id="GO:0008360">
    <property type="term" value="P:regulation of cell shape"/>
    <property type="evidence" value="ECO:0007669"/>
    <property type="project" value="UniProtKB-KW"/>
</dbReference>
<dbReference type="GO" id="GO:0008955">
    <property type="term" value="F:peptidoglycan glycosyltransferase activity"/>
    <property type="evidence" value="ECO:0007669"/>
    <property type="project" value="UniProtKB-UniRule"/>
</dbReference>
<name>A0A1I2UHF5_9FIRM</name>
<sequence length="397" mass="44441">MNNKRLIKNLDFTLIGVTAIIIIWSLIVIGSASTDYGWWMRLGFDMNKLQEASVFQRLLWMKKEFVYKQFISVLIGTCAAMAVVYIPYEDWRKYTKHLYVINLLMLGSVLVLGQTAMGAQRWIDIGFFRFQPSESAKLIIIIVLADFLANKEGKLRNFKELLPCFVYVGLPMGLILLQPDLGTSLVFTAILFGMLFIASSKPLLITGIFSGGLAAVIGLVWSHLKFGTWIPLHDYQLNRLIIFLDPWSDIQGAGYHVIQSQIAIGSSGLWGKGLLRGTQSFLEFLPIRHTDFIFSVLAEEFGFLGAFLLLCLFAVFLYRGVRIAAESKDLYGTLIAVGIVSMFTFQILVNIGMTIAIMPVTGLPLPLFSYGGSSMVTNLLAIGALINIYLRRQKNIF</sequence>
<dbReference type="InterPro" id="IPR001182">
    <property type="entry name" value="FtsW/RodA"/>
</dbReference>
<evidence type="ECO:0000256" key="4">
    <source>
        <dbReference type="ARBA" id="ARBA00022989"/>
    </source>
</evidence>
<keyword evidence="6" id="KW-0573">Peptidoglycan synthesis</keyword>
<evidence type="ECO:0000256" key="3">
    <source>
        <dbReference type="ARBA" id="ARBA00022960"/>
    </source>
</evidence>
<dbReference type="GO" id="GO:0071555">
    <property type="term" value="P:cell wall organization"/>
    <property type="evidence" value="ECO:0007669"/>
    <property type="project" value="UniProtKB-KW"/>
</dbReference>
<evidence type="ECO:0000313" key="8">
    <source>
        <dbReference type="Proteomes" id="UP000199337"/>
    </source>
</evidence>
<comment type="pathway">
    <text evidence="6">Cell wall biogenesis; peptidoglycan biosynthesis.</text>
</comment>
<dbReference type="EC" id="2.4.99.28" evidence="6"/>
<dbReference type="AlphaFoldDB" id="A0A1I2UHF5"/>
<feature type="transmembrane region" description="Helical" evidence="6">
    <location>
        <begin position="203"/>
        <end position="224"/>
    </location>
</feature>